<dbReference type="EMBL" id="CAIJEO010000006">
    <property type="protein sequence ID" value="CAD0094671.1"/>
    <property type="molecule type" value="Genomic_DNA"/>
</dbReference>
<organism evidence="1 2">
    <name type="scientific">Aureobasidium mustum</name>
    <dbReference type="NCBI Taxonomy" id="2773714"/>
    <lineage>
        <taxon>Eukaryota</taxon>
        <taxon>Fungi</taxon>
        <taxon>Dikarya</taxon>
        <taxon>Ascomycota</taxon>
        <taxon>Pezizomycotina</taxon>
        <taxon>Dothideomycetes</taxon>
        <taxon>Dothideomycetidae</taxon>
        <taxon>Dothideales</taxon>
        <taxon>Saccotheciaceae</taxon>
        <taxon>Aureobasidium</taxon>
    </lineage>
</organism>
<accession>A0A9N8JX66</accession>
<dbReference type="AlphaFoldDB" id="A0A9N8JX66"/>
<proteinExistence type="predicted"/>
<name>A0A9N8JX66_9PEZI</name>
<keyword evidence="2" id="KW-1185">Reference proteome</keyword>
<reference evidence="1" key="1">
    <citation type="submission" date="2020-06" db="EMBL/GenBank/DDBJ databases">
        <authorList>
            <person name="Onetto C."/>
        </authorList>
    </citation>
    <scope>NUCLEOTIDE SEQUENCE</scope>
</reference>
<dbReference type="OrthoDB" id="408152at2759"/>
<evidence type="ECO:0000313" key="1">
    <source>
        <dbReference type="EMBL" id="CAD0094671.1"/>
    </source>
</evidence>
<sequence length="60" mass="6700">MAYANLPYTPKPITDIFTADTDIDRRKCQRVVPMRVLALGLGRTGTACKAIDVHCSWSNF</sequence>
<dbReference type="Proteomes" id="UP000714618">
    <property type="component" value="Unassembled WGS sequence"/>
</dbReference>
<evidence type="ECO:0000313" key="2">
    <source>
        <dbReference type="Proteomes" id="UP000714618"/>
    </source>
</evidence>
<protein>
    <submittedName>
        <fullName evidence="1">Uncharacterized protein</fullName>
    </submittedName>
</protein>
<gene>
    <name evidence="1" type="ORF">AWRI4233_LOCUS4815</name>
</gene>
<comment type="caution">
    <text evidence="1">The sequence shown here is derived from an EMBL/GenBank/DDBJ whole genome shotgun (WGS) entry which is preliminary data.</text>
</comment>